<evidence type="ECO:0000256" key="1">
    <source>
        <dbReference type="ARBA" id="ARBA00010243"/>
    </source>
</evidence>
<dbReference type="KEGG" id="dbc:MFMK1_001033"/>
<evidence type="ECO:0000256" key="3">
    <source>
        <dbReference type="ARBA" id="ARBA00022723"/>
    </source>
</evidence>
<protein>
    <submittedName>
        <fullName evidence="9">DNA repair protein RadC</fullName>
    </submittedName>
</protein>
<organism evidence="9 10">
    <name type="scientific">Metallumcola ferriviriculae</name>
    <dbReference type="NCBI Taxonomy" id="3039180"/>
    <lineage>
        <taxon>Bacteria</taxon>
        <taxon>Bacillati</taxon>
        <taxon>Bacillota</taxon>
        <taxon>Clostridia</taxon>
        <taxon>Neomoorellales</taxon>
        <taxon>Desulfitibacteraceae</taxon>
        <taxon>Metallumcola</taxon>
    </lineage>
</organism>
<accession>A0AAU0UM04</accession>
<name>A0AAU0UM04_9FIRM</name>
<dbReference type="PANTHER" id="PTHR30471">
    <property type="entry name" value="DNA REPAIR PROTEIN RADC"/>
    <property type="match status" value="1"/>
</dbReference>
<keyword evidence="3" id="KW-0479">Metal-binding</keyword>
<dbReference type="CDD" id="cd08071">
    <property type="entry name" value="MPN_DUF2466"/>
    <property type="match status" value="1"/>
</dbReference>
<dbReference type="PROSITE" id="PS50249">
    <property type="entry name" value="MPN"/>
    <property type="match status" value="1"/>
</dbReference>
<keyword evidence="2" id="KW-0645">Protease</keyword>
<dbReference type="InterPro" id="IPR037518">
    <property type="entry name" value="MPN"/>
</dbReference>
<evidence type="ECO:0000259" key="8">
    <source>
        <dbReference type="PROSITE" id="PS50249"/>
    </source>
</evidence>
<dbReference type="PROSITE" id="PS01302">
    <property type="entry name" value="UPF0758"/>
    <property type="match status" value="1"/>
</dbReference>
<dbReference type="SUPFAM" id="SSF47781">
    <property type="entry name" value="RuvA domain 2-like"/>
    <property type="match status" value="1"/>
</dbReference>
<dbReference type="GO" id="GO:0008237">
    <property type="term" value="F:metallopeptidase activity"/>
    <property type="evidence" value="ECO:0007669"/>
    <property type="project" value="UniProtKB-KW"/>
</dbReference>
<evidence type="ECO:0000256" key="2">
    <source>
        <dbReference type="ARBA" id="ARBA00022670"/>
    </source>
</evidence>
<sequence length="233" mass="25729">MREALPDYRPTIKDLPLLSRPRERLDTLGSQGLSDAELLAIVLVTGSRQETALDLANRLLNQFNGLVGLMDLNLEELTMVKGIGVAKACQVKASLELAKRLQAWRGDVMPIIKCPGDVAGLLMEERRFLDREHFDILCLDTKSHVLKIENISIGSLNASIVHPREVFKKAIRCSAAAILLVHNHPSGDPTPSKEDIDVTKRLCESGELLGIKVLDHVIIGNKRFASLKEKGLM</sequence>
<dbReference type="GO" id="GO:0006508">
    <property type="term" value="P:proteolysis"/>
    <property type="evidence" value="ECO:0007669"/>
    <property type="project" value="UniProtKB-KW"/>
</dbReference>
<dbReference type="Pfam" id="PF04002">
    <property type="entry name" value="RadC"/>
    <property type="match status" value="1"/>
</dbReference>
<evidence type="ECO:0000256" key="4">
    <source>
        <dbReference type="ARBA" id="ARBA00022801"/>
    </source>
</evidence>
<dbReference type="NCBIfam" id="NF000642">
    <property type="entry name" value="PRK00024.1"/>
    <property type="match status" value="1"/>
</dbReference>
<dbReference type="InterPro" id="IPR001405">
    <property type="entry name" value="UPF0758"/>
</dbReference>
<comment type="similarity">
    <text evidence="1 7">Belongs to the UPF0758 family.</text>
</comment>
<keyword evidence="6" id="KW-0482">Metalloprotease</keyword>
<dbReference type="AlphaFoldDB" id="A0AAU0UM04"/>
<dbReference type="Pfam" id="PF20582">
    <property type="entry name" value="UPF0758_N"/>
    <property type="match status" value="1"/>
</dbReference>
<evidence type="ECO:0000256" key="5">
    <source>
        <dbReference type="ARBA" id="ARBA00022833"/>
    </source>
</evidence>
<dbReference type="EMBL" id="CP121694">
    <property type="protein sequence ID" value="WRO21230.1"/>
    <property type="molecule type" value="Genomic_DNA"/>
</dbReference>
<dbReference type="GO" id="GO:0046872">
    <property type="term" value="F:metal ion binding"/>
    <property type="evidence" value="ECO:0007669"/>
    <property type="project" value="UniProtKB-KW"/>
</dbReference>
<evidence type="ECO:0000313" key="9">
    <source>
        <dbReference type="EMBL" id="WRO21230.1"/>
    </source>
</evidence>
<evidence type="ECO:0000256" key="6">
    <source>
        <dbReference type="ARBA" id="ARBA00023049"/>
    </source>
</evidence>
<dbReference type="InterPro" id="IPR025657">
    <property type="entry name" value="RadC_JAB"/>
</dbReference>
<dbReference type="NCBIfam" id="TIGR00608">
    <property type="entry name" value="radc"/>
    <property type="match status" value="1"/>
</dbReference>
<keyword evidence="5" id="KW-0862">Zinc</keyword>
<keyword evidence="4" id="KW-0378">Hydrolase</keyword>
<gene>
    <name evidence="9" type="primary">radC</name>
    <name evidence="9" type="ORF">MFMK1_001033</name>
</gene>
<dbReference type="InterPro" id="IPR010994">
    <property type="entry name" value="RuvA_2-like"/>
</dbReference>
<dbReference type="Proteomes" id="UP001329915">
    <property type="component" value="Chromosome"/>
</dbReference>
<evidence type="ECO:0000256" key="7">
    <source>
        <dbReference type="RuleBase" id="RU003797"/>
    </source>
</evidence>
<dbReference type="InterPro" id="IPR046778">
    <property type="entry name" value="UPF0758_N"/>
</dbReference>
<evidence type="ECO:0000313" key="10">
    <source>
        <dbReference type="Proteomes" id="UP001329915"/>
    </source>
</evidence>
<keyword evidence="10" id="KW-1185">Reference proteome</keyword>
<feature type="domain" description="MPN" evidence="8">
    <location>
        <begin position="111"/>
        <end position="233"/>
    </location>
</feature>
<dbReference type="Gene3D" id="3.40.140.10">
    <property type="entry name" value="Cytidine Deaminase, domain 2"/>
    <property type="match status" value="1"/>
</dbReference>
<reference evidence="9 10" key="1">
    <citation type="submission" date="2023-04" db="EMBL/GenBank/DDBJ databases">
        <authorList>
            <person name="Hsu D."/>
        </authorList>
    </citation>
    <scope>NUCLEOTIDE SEQUENCE [LARGE SCALE GENOMIC DNA]</scope>
    <source>
        <strain evidence="9 10">MK1</strain>
    </source>
</reference>
<dbReference type="InterPro" id="IPR020891">
    <property type="entry name" value="UPF0758_CS"/>
</dbReference>
<dbReference type="PANTHER" id="PTHR30471:SF3">
    <property type="entry name" value="UPF0758 PROTEIN YEES-RELATED"/>
    <property type="match status" value="1"/>
</dbReference>
<proteinExistence type="inferred from homology"/>